<accession>A0A919PGF3</accession>
<organism evidence="5 6">
    <name type="scientific">Dactylosporangium siamense</name>
    <dbReference type="NCBI Taxonomy" id="685454"/>
    <lineage>
        <taxon>Bacteria</taxon>
        <taxon>Bacillati</taxon>
        <taxon>Actinomycetota</taxon>
        <taxon>Actinomycetes</taxon>
        <taxon>Micromonosporales</taxon>
        <taxon>Micromonosporaceae</taxon>
        <taxon>Dactylosporangium</taxon>
    </lineage>
</organism>
<dbReference type="InterPro" id="IPR045313">
    <property type="entry name" value="CBR1-like"/>
</dbReference>
<dbReference type="InterPro" id="IPR036291">
    <property type="entry name" value="NAD(P)-bd_dom_sf"/>
</dbReference>
<reference evidence="5" key="1">
    <citation type="submission" date="2021-01" db="EMBL/GenBank/DDBJ databases">
        <title>Whole genome shotgun sequence of Dactylosporangium siamense NBRC 106093.</title>
        <authorList>
            <person name="Komaki H."/>
            <person name="Tamura T."/>
        </authorList>
    </citation>
    <scope>NUCLEOTIDE SEQUENCE</scope>
    <source>
        <strain evidence="5">NBRC 106093</strain>
    </source>
</reference>
<evidence type="ECO:0000256" key="1">
    <source>
        <dbReference type="ARBA" id="ARBA00006484"/>
    </source>
</evidence>
<dbReference type="InterPro" id="IPR002347">
    <property type="entry name" value="SDR_fam"/>
</dbReference>
<dbReference type="GO" id="GO:0016616">
    <property type="term" value="F:oxidoreductase activity, acting on the CH-OH group of donors, NAD or NADP as acceptor"/>
    <property type="evidence" value="ECO:0007669"/>
    <property type="project" value="InterPro"/>
</dbReference>
<dbReference type="PANTHER" id="PTHR43490">
    <property type="entry name" value="(+)-NEOMENTHOL DEHYDROGENASE"/>
    <property type="match status" value="1"/>
</dbReference>
<dbReference type="PRINTS" id="PR00080">
    <property type="entry name" value="SDRFAMILY"/>
</dbReference>
<comment type="caution">
    <text evidence="5">The sequence shown here is derived from an EMBL/GenBank/DDBJ whole genome shotgun (WGS) entry which is preliminary data.</text>
</comment>
<protein>
    <submittedName>
        <fullName evidence="5">Dehydrogenase</fullName>
    </submittedName>
</protein>
<dbReference type="PANTHER" id="PTHR43490:SF99">
    <property type="entry name" value="SHORT-CHAIN DEHYDROGENASE_REDUCTASE"/>
    <property type="match status" value="1"/>
</dbReference>
<dbReference type="CDD" id="cd05324">
    <property type="entry name" value="carb_red_PTCR-like_SDR_c"/>
    <property type="match status" value="1"/>
</dbReference>
<dbReference type="SUPFAM" id="SSF51735">
    <property type="entry name" value="NAD(P)-binding Rossmann-fold domains"/>
    <property type="match status" value="1"/>
</dbReference>
<dbReference type="AlphaFoldDB" id="A0A919PGF3"/>
<evidence type="ECO:0000256" key="2">
    <source>
        <dbReference type="ARBA" id="ARBA00022857"/>
    </source>
</evidence>
<evidence type="ECO:0000313" key="6">
    <source>
        <dbReference type="Proteomes" id="UP000660611"/>
    </source>
</evidence>
<dbReference type="Pfam" id="PF00106">
    <property type="entry name" value="adh_short"/>
    <property type="match status" value="1"/>
</dbReference>
<dbReference type="PRINTS" id="PR00081">
    <property type="entry name" value="GDHRDH"/>
</dbReference>
<evidence type="ECO:0000313" key="5">
    <source>
        <dbReference type="EMBL" id="GIG44371.1"/>
    </source>
</evidence>
<name>A0A919PGF3_9ACTN</name>
<proteinExistence type="inferred from homology"/>
<evidence type="ECO:0000256" key="3">
    <source>
        <dbReference type="ARBA" id="ARBA00023002"/>
    </source>
</evidence>
<comment type="similarity">
    <text evidence="1 4">Belongs to the short-chain dehydrogenases/reductases (SDR) family.</text>
</comment>
<keyword evidence="6" id="KW-1185">Reference proteome</keyword>
<dbReference type="EMBL" id="BONQ01000035">
    <property type="protein sequence ID" value="GIG44371.1"/>
    <property type="molecule type" value="Genomic_DNA"/>
</dbReference>
<gene>
    <name evidence="5" type="ORF">Dsi01nite_024120</name>
</gene>
<sequence>MLPERAAGNQGPAIRCSARLCRTRRKPGSVGGMSEPRVALVTGANKGIGFEIAKLLGTAHGMKVLIGARDAVRGKEAAAALGDFATAVVLDVTDEESVAALGALERLDVLVNNAGVLLERGAPPSGTPVDLLRQTFETNVYGVVAVTNATLPVLRRSDAGRIVNLSSGLGSLAFTTEPSHVYAQNPLLAYNASKSALNAVTVSFANELRGTAIKVNAADPGYCATDMNGHAGPRTPVQGATAAVRLATLPADGPTGGFFDEDGPVPW</sequence>
<keyword evidence="2" id="KW-0521">NADP</keyword>
<evidence type="ECO:0000256" key="4">
    <source>
        <dbReference type="RuleBase" id="RU000363"/>
    </source>
</evidence>
<keyword evidence="3" id="KW-0560">Oxidoreductase</keyword>
<dbReference type="Gene3D" id="3.40.50.720">
    <property type="entry name" value="NAD(P)-binding Rossmann-like Domain"/>
    <property type="match status" value="1"/>
</dbReference>
<dbReference type="Proteomes" id="UP000660611">
    <property type="component" value="Unassembled WGS sequence"/>
</dbReference>